<organism evidence="1 2">
    <name type="scientific">Canna indica</name>
    <name type="common">Indian-shot</name>
    <dbReference type="NCBI Taxonomy" id="4628"/>
    <lineage>
        <taxon>Eukaryota</taxon>
        <taxon>Viridiplantae</taxon>
        <taxon>Streptophyta</taxon>
        <taxon>Embryophyta</taxon>
        <taxon>Tracheophyta</taxon>
        <taxon>Spermatophyta</taxon>
        <taxon>Magnoliopsida</taxon>
        <taxon>Liliopsida</taxon>
        <taxon>Zingiberales</taxon>
        <taxon>Cannaceae</taxon>
        <taxon>Canna</taxon>
    </lineage>
</organism>
<sequence length="72" mass="8110">MEARDVSMNLSTLEREEVTKKSNIDLMAKDFQTLISQLSLVGFIVGYPFSLQGQKSVEAEKVAFDEAGKRRK</sequence>
<dbReference type="PANTHER" id="PTHR33317:SF1">
    <property type="entry name" value="POLYNUCLEOTIDYL TRANSFERASE, RIBONUCLEASE H-LIKE SUPERFAMILY PROTEIN"/>
    <property type="match status" value="1"/>
</dbReference>
<protein>
    <submittedName>
        <fullName evidence="1">Uncharacterized protein</fullName>
    </submittedName>
</protein>
<keyword evidence="2" id="KW-1185">Reference proteome</keyword>
<gene>
    <name evidence="1" type="ORF">Cni_G29080</name>
</gene>
<dbReference type="Proteomes" id="UP001327560">
    <property type="component" value="Chromosome 9"/>
</dbReference>
<reference evidence="1 2" key="1">
    <citation type="submission" date="2023-10" db="EMBL/GenBank/DDBJ databases">
        <title>Chromosome-scale genome assembly provides insights into flower coloration mechanisms of Canna indica.</title>
        <authorList>
            <person name="Li C."/>
        </authorList>
    </citation>
    <scope>NUCLEOTIDE SEQUENCE [LARGE SCALE GENOMIC DNA]</scope>
    <source>
        <tissue evidence="1">Flower</tissue>
    </source>
</reference>
<name>A0AAQ3L8F8_9LILI</name>
<dbReference type="InterPro" id="IPR005227">
    <property type="entry name" value="YqgF"/>
</dbReference>
<dbReference type="AlphaFoldDB" id="A0AAQ3L8F8"/>
<proteinExistence type="predicted"/>
<dbReference type="GO" id="GO:0000967">
    <property type="term" value="P:rRNA 5'-end processing"/>
    <property type="evidence" value="ECO:0007669"/>
    <property type="project" value="TreeGrafter"/>
</dbReference>
<dbReference type="PANTHER" id="PTHR33317">
    <property type="entry name" value="POLYNUCLEOTIDYL TRANSFERASE, RIBONUCLEASE H-LIKE SUPERFAMILY PROTEIN"/>
    <property type="match status" value="1"/>
</dbReference>
<accession>A0AAQ3L8F8</accession>
<evidence type="ECO:0000313" key="1">
    <source>
        <dbReference type="EMBL" id="WOL20276.1"/>
    </source>
</evidence>
<evidence type="ECO:0000313" key="2">
    <source>
        <dbReference type="Proteomes" id="UP001327560"/>
    </source>
</evidence>
<dbReference type="EMBL" id="CP136898">
    <property type="protein sequence ID" value="WOL20276.1"/>
    <property type="molecule type" value="Genomic_DNA"/>
</dbReference>